<organism evidence="1 2">
    <name type="scientific">Neolewinella aquimaris</name>
    <dbReference type="NCBI Taxonomy" id="1835722"/>
    <lineage>
        <taxon>Bacteria</taxon>
        <taxon>Pseudomonadati</taxon>
        <taxon>Bacteroidota</taxon>
        <taxon>Saprospiria</taxon>
        <taxon>Saprospirales</taxon>
        <taxon>Lewinellaceae</taxon>
        <taxon>Neolewinella</taxon>
    </lineage>
</organism>
<evidence type="ECO:0000313" key="1">
    <source>
        <dbReference type="EMBL" id="MBB4077598.1"/>
    </source>
</evidence>
<name>A0A840E662_9BACT</name>
<comment type="caution">
    <text evidence="1">The sequence shown here is derived from an EMBL/GenBank/DDBJ whole genome shotgun (WGS) entry which is preliminary data.</text>
</comment>
<gene>
    <name evidence="1" type="ORF">GGR28_000199</name>
</gene>
<dbReference type="EMBL" id="JACIFF010000001">
    <property type="protein sequence ID" value="MBB4077598.1"/>
    <property type="molecule type" value="Genomic_DNA"/>
</dbReference>
<protein>
    <submittedName>
        <fullName evidence="1">Uncharacterized protein</fullName>
    </submittedName>
</protein>
<proteinExistence type="predicted"/>
<dbReference type="RefSeq" id="WP_183493853.1">
    <property type="nucleotide sequence ID" value="NZ_JACIFF010000001.1"/>
</dbReference>
<accession>A0A840E662</accession>
<sequence>MENELILMGRRLLKAYARRDYLAVSQMAIDYLAAAQRLPNCANYGNAIHQANTMLGLVELENDRVDRAAAYLMDSARTPGSPQIKAFGPTMLLADRLLAHGQRSAVLRYLDECRSLWMLNFGTLWRWRREILRGGTPDFGANLSYLTDYKSFG</sequence>
<dbReference type="AlphaFoldDB" id="A0A840E662"/>
<dbReference type="Proteomes" id="UP000576209">
    <property type="component" value="Unassembled WGS sequence"/>
</dbReference>
<evidence type="ECO:0000313" key="2">
    <source>
        <dbReference type="Proteomes" id="UP000576209"/>
    </source>
</evidence>
<reference evidence="1 2" key="1">
    <citation type="submission" date="2020-08" db="EMBL/GenBank/DDBJ databases">
        <title>Genomic Encyclopedia of Type Strains, Phase IV (KMG-IV): sequencing the most valuable type-strain genomes for metagenomic binning, comparative biology and taxonomic classification.</title>
        <authorList>
            <person name="Goeker M."/>
        </authorList>
    </citation>
    <scope>NUCLEOTIDE SEQUENCE [LARGE SCALE GENOMIC DNA]</scope>
    <source>
        <strain evidence="1 2">DSM 105137</strain>
    </source>
</reference>
<keyword evidence="2" id="KW-1185">Reference proteome</keyword>